<dbReference type="EMBL" id="AWWV01015987">
    <property type="protein sequence ID" value="OMO50993.1"/>
    <property type="molecule type" value="Genomic_DNA"/>
</dbReference>
<proteinExistence type="predicted"/>
<reference evidence="1 2" key="1">
    <citation type="submission" date="2013-09" db="EMBL/GenBank/DDBJ databases">
        <title>Corchorus capsularis genome sequencing.</title>
        <authorList>
            <person name="Alam M."/>
            <person name="Haque M.S."/>
            <person name="Islam M.S."/>
            <person name="Emdad E.M."/>
            <person name="Islam M.M."/>
            <person name="Ahmed B."/>
            <person name="Halim A."/>
            <person name="Hossen Q.M.M."/>
            <person name="Hossain M.Z."/>
            <person name="Ahmed R."/>
            <person name="Khan M.M."/>
            <person name="Islam R."/>
            <person name="Rashid M.M."/>
            <person name="Khan S.A."/>
            <person name="Rahman M.S."/>
            <person name="Alam M."/>
        </authorList>
    </citation>
    <scope>NUCLEOTIDE SEQUENCE [LARGE SCALE GENOMIC DNA]</scope>
    <source>
        <strain evidence="2">cv. CVL-1</strain>
        <tissue evidence="1">Whole seedling</tissue>
    </source>
</reference>
<dbReference type="Proteomes" id="UP000188268">
    <property type="component" value="Unassembled WGS sequence"/>
</dbReference>
<accession>A0A1R3FYT4</accession>
<comment type="caution">
    <text evidence="1">The sequence shown here is derived from an EMBL/GenBank/DDBJ whole genome shotgun (WGS) entry which is preliminary data.</text>
</comment>
<organism evidence="1 2">
    <name type="scientific">Corchorus capsularis</name>
    <name type="common">Jute</name>
    <dbReference type="NCBI Taxonomy" id="210143"/>
    <lineage>
        <taxon>Eukaryota</taxon>
        <taxon>Viridiplantae</taxon>
        <taxon>Streptophyta</taxon>
        <taxon>Embryophyta</taxon>
        <taxon>Tracheophyta</taxon>
        <taxon>Spermatophyta</taxon>
        <taxon>Magnoliopsida</taxon>
        <taxon>eudicotyledons</taxon>
        <taxon>Gunneridae</taxon>
        <taxon>Pentapetalae</taxon>
        <taxon>rosids</taxon>
        <taxon>malvids</taxon>
        <taxon>Malvales</taxon>
        <taxon>Malvaceae</taxon>
        <taxon>Grewioideae</taxon>
        <taxon>Apeibeae</taxon>
        <taxon>Corchorus</taxon>
    </lineage>
</organism>
<protein>
    <submittedName>
        <fullName evidence="1">Uncharacterized protein</fullName>
    </submittedName>
</protein>
<name>A0A1R3FYT4_COCAP</name>
<dbReference type="Gramene" id="OMO50993">
    <property type="protein sequence ID" value="OMO50993"/>
    <property type="gene ID" value="CCACVL1_30080"/>
</dbReference>
<keyword evidence="2" id="KW-1185">Reference proteome</keyword>
<dbReference type="AlphaFoldDB" id="A0A1R3FYT4"/>
<gene>
    <name evidence="1" type="ORF">CCACVL1_30080</name>
</gene>
<sequence length="21" mass="2368">MAQCSLFLLVQTLTHHPEKNG</sequence>
<evidence type="ECO:0000313" key="2">
    <source>
        <dbReference type="Proteomes" id="UP000188268"/>
    </source>
</evidence>
<evidence type="ECO:0000313" key="1">
    <source>
        <dbReference type="EMBL" id="OMO50993.1"/>
    </source>
</evidence>